<feature type="domain" description="TGS" evidence="2">
    <location>
        <begin position="395"/>
        <end position="456"/>
    </location>
</feature>
<dbReference type="Gene3D" id="3.10.20.30">
    <property type="match status" value="1"/>
</dbReference>
<comment type="similarity">
    <text evidence="1">Belongs to the relA/spoT family.</text>
</comment>
<dbReference type="PANTHER" id="PTHR21262:SF31">
    <property type="entry name" value="GTP PYROPHOSPHOKINASE"/>
    <property type="match status" value="1"/>
</dbReference>
<dbReference type="Pfam" id="PF02824">
    <property type="entry name" value="TGS"/>
    <property type="match status" value="1"/>
</dbReference>
<dbReference type="GO" id="GO:0005886">
    <property type="term" value="C:plasma membrane"/>
    <property type="evidence" value="ECO:0007669"/>
    <property type="project" value="TreeGrafter"/>
</dbReference>
<sequence length="723" mass="83354">MENTDLKAFEKSKKSLFDALAKTQQESYKEKIEDVIDYAKDIYTKNGEWNDTNATHLINVAQVCLNEIGLGTNSIIAAILHETIERKWLTQVEIEKKFGEQVSNIVSNLTLISSLDPKDPKTQAELFRQMLISLSADARVILIKLADRLDTMRSLSRFPSDQRLKRAWEAFHLYAPLAHRLGLYRLKSEMEDLAMKYIYPKEYKYIVKRLQETTASRNKFLQDFMLPVKEELKKRGFKFTIKGRTKSVYSIFRKMQNQKVDFDEVHDIFAIRIILDSKPETEKSDCWQVYSIITDKYTPNTERLRDWISVPKSNGYESLHTTVLGPENKWIEVQIRTTRMDEIAEKGLAAHWKYKGIKQEQGIDEWVARVRDILESPDTSPEDKVEQFKLNLTGSDIYVFTPKGDIRKLPTGSTVLDFAFDIHTEIGAQCVGAIVNGKNTTIKQELKNGDVIEILTSKKQKPKKDWLAFVVTSKAKSRIKQQLRDIENKEIQDGREILLRRLKNWKIDDTENAFRKINKHLKLKKPTDIFILIAQGKVDLSAIKTLLSAEEEKAPVKEKVSKIEKDKQEEDESADYLVIDEKLVNIDYKLAKCCNPIFGDDIFGFVTVNEGIKIHRTTCPNATQLKNRWPYRIVKARWKGSSKAGAFQTTIRITGADEIGVLNRISEVISKDLKVNMRNLNVSSNDGIFEAQIQLYVEDTKHLEMLIYKLTQVEGVSKAVRMR</sequence>
<dbReference type="PANTHER" id="PTHR21262">
    <property type="entry name" value="GUANOSINE-3',5'-BIS DIPHOSPHATE 3'-PYROPHOSPHOHYDROLASE"/>
    <property type="match status" value="1"/>
</dbReference>
<dbReference type="GO" id="GO:0015969">
    <property type="term" value="P:guanosine tetraphosphate metabolic process"/>
    <property type="evidence" value="ECO:0007669"/>
    <property type="project" value="InterPro"/>
</dbReference>
<dbReference type="SMART" id="SM00954">
    <property type="entry name" value="RelA_SpoT"/>
    <property type="match status" value="1"/>
</dbReference>
<dbReference type="CDD" id="cd04876">
    <property type="entry name" value="ACT_RelA-SpoT"/>
    <property type="match status" value="1"/>
</dbReference>
<proteinExistence type="inferred from homology"/>
<dbReference type="Pfam" id="PF04607">
    <property type="entry name" value="RelA_SpoT"/>
    <property type="match status" value="1"/>
</dbReference>
<dbReference type="InterPro" id="IPR002912">
    <property type="entry name" value="ACT_dom"/>
</dbReference>
<gene>
    <name evidence="3" type="ORF">FHG85_06055</name>
</gene>
<dbReference type="Proteomes" id="UP000500961">
    <property type="component" value="Chromosome"/>
</dbReference>
<dbReference type="InterPro" id="IPR004811">
    <property type="entry name" value="RelA/Spo_fam"/>
</dbReference>
<dbReference type="Gene3D" id="3.30.70.260">
    <property type="match status" value="1"/>
</dbReference>
<dbReference type="InterPro" id="IPR033655">
    <property type="entry name" value="TGS_RelA/SpoT"/>
</dbReference>
<organism evidence="3 4">
    <name type="scientific">Tenuifilum thalassicum</name>
    <dbReference type="NCBI Taxonomy" id="2590900"/>
    <lineage>
        <taxon>Bacteria</taxon>
        <taxon>Pseudomonadati</taxon>
        <taxon>Bacteroidota</taxon>
        <taxon>Bacteroidia</taxon>
        <taxon>Bacteroidales</taxon>
        <taxon>Tenuifilaceae</taxon>
        <taxon>Tenuifilum</taxon>
    </lineage>
</organism>
<dbReference type="SUPFAM" id="SSF81271">
    <property type="entry name" value="TGS-like"/>
    <property type="match status" value="1"/>
</dbReference>
<dbReference type="InterPro" id="IPR004095">
    <property type="entry name" value="TGS"/>
</dbReference>
<dbReference type="KEGG" id="ttz:FHG85_06055"/>
<dbReference type="CDD" id="cd05399">
    <property type="entry name" value="NT_Rel-Spo_like"/>
    <property type="match status" value="1"/>
</dbReference>
<accession>A0A7D4BB60</accession>
<dbReference type="InterPro" id="IPR043519">
    <property type="entry name" value="NT_sf"/>
</dbReference>
<reference evidence="3 4" key="1">
    <citation type="submission" date="2019-07" db="EMBL/GenBank/DDBJ databases">
        <title>Thalassofilum flectens gen. nov., sp. nov., a novel moderate thermophilic anaerobe from a shallow sea hot spring in Kunashir Island (Russia), representing a new family in the order Bacteroidales, and proposal of Thalassofilacea fam. nov.</title>
        <authorList>
            <person name="Kochetkova T.V."/>
            <person name="Podosokorskaya O.A."/>
            <person name="Novikov A."/>
            <person name="Elcheninov A.G."/>
            <person name="Toshchakov S.V."/>
            <person name="Kublanov I.V."/>
        </authorList>
    </citation>
    <scope>NUCLEOTIDE SEQUENCE [LARGE SCALE GENOMIC DNA]</scope>
    <source>
        <strain evidence="3 4">38-H</strain>
    </source>
</reference>
<dbReference type="InterPro" id="IPR007685">
    <property type="entry name" value="RelA_SpoT"/>
</dbReference>
<dbReference type="PROSITE" id="PS51880">
    <property type="entry name" value="TGS"/>
    <property type="match status" value="1"/>
</dbReference>
<dbReference type="GO" id="GO:0016787">
    <property type="term" value="F:hydrolase activity"/>
    <property type="evidence" value="ECO:0007669"/>
    <property type="project" value="UniProtKB-KW"/>
</dbReference>
<keyword evidence="3" id="KW-0378">Hydrolase</keyword>
<evidence type="ECO:0000259" key="2">
    <source>
        <dbReference type="PROSITE" id="PS51880"/>
    </source>
</evidence>
<name>A0A7D4BB60_9BACT</name>
<dbReference type="AlphaFoldDB" id="A0A7D4BB60"/>
<dbReference type="SUPFAM" id="SSF81301">
    <property type="entry name" value="Nucleotidyltransferase"/>
    <property type="match status" value="1"/>
</dbReference>
<evidence type="ECO:0000313" key="3">
    <source>
        <dbReference type="EMBL" id="QKG79840.1"/>
    </source>
</evidence>
<protein>
    <submittedName>
        <fullName evidence="3">Bifunctional (P)ppGpp synthetase/guanosine-3',5'-bis(Diphosphate) 3'-pyrophosphohydrolase</fullName>
    </submittedName>
</protein>
<dbReference type="FunFam" id="3.10.20.30:FF:000002">
    <property type="entry name" value="GTP pyrophosphokinase (RelA/SpoT)"/>
    <property type="match status" value="1"/>
</dbReference>
<dbReference type="RefSeq" id="WP_173073984.1">
    <property type="nucleotide sequence ID" value="NZ_CP041345.1"/>
</dbReference>
<dbReference type="InterPro" id="IPR012675">
    <property type="entry name" value="Beta-grasp_dom_sf"/>
</dbReference>
<dbReference type="SMART" id="SM00471">
    <property type="entry name" value="HDc"/>
    <property type="match status" value="1"/>
</dbReference>
<dbReference type="Gene3D" id="1.10.3210.10">
    <property type="entry name" value="Hypothetical protein af1432"/>
    <property type="match status" value="1"/>
</dbReference>
<dbReference type="InterPro" id="IPR003607">
    <property type="entry name" value="HD/PDEase_dom"/>
</dbReference>
<dbReference type="NCBIfam" id="TIGR00691">
    <property type="entry name" value="spoT_relA"/>
    <property type="match status" value="1"/>
</dbReference>
<dbReference type="EMBL" id="CP041345">
    <property type="protein sequence ID" value="QKG79840.1"/>
    <property type="molecule type" value="Genomic_DNA"/>
</dbReference>
<dbReference type="Pfam" id="PF13291">
    <property type="entry name" value="ACT_4"/>
    <property type="match status" value="1"/>
</dbReference>
<dbReference type="InterPro" id="IPR012676">
    <property type="entry name" value="TGS-like"/>
</dbReference>
<dbReference type="SUPFAM" id="SSF109604">
    <property type="entry name" value="HD-domain/PDEase-like"/>
    <property type="match status" value="1"/>
</dbReference>
<comment type="function">
    <text evidence="1">In eubacteria ppGpp (guanosine 3'-diphosphate 5'-diphosphate) is a mediator of the stringent response that coordinates a variety of cellular activities in response to changes in nutritional abundance.</text>
</comment>
<dbReference type="InterPro" id="IPR045865">
    <property type="entry name" value="ACT-like_dom_sf"/>
</dbReference>
<evidence type="ECO:0000313" key="4">
    <source>
        <dbReference type="Proteomes" id="UP000500961"/>
    </source>
</evidence>
<keyword evidence="4" id="KW-1185">Reference proteome</keyword>
<dbReference type="Gene3D" id="3.30.460.10">
    <property type="entry name" value="Beta Polymerase, domain 2"/>
    <property type="match status" value="1"/>
</dbReference>
<dbReference type="CDD" id="cd01668">
    <property type="entry name" value="TGS_RSH"/>
    <property type="match status" value="1"/>
</dbReference>
<dbReference type="Pfam" id="PF13328">
    <property type="entry name" value="HD_4"/>
    <property type="match status" value="1"/>
</dbReference>
<dbReference type="SUPFAM" id="SSF55021">
    <property type="entry name" value="ACT-like"/>
    <property type="match status" value="1"/>
</dbReference>
<evidence type="ECO:0000256" key="1">
    <source>
        <dbReference type="RuleBase" id="RU003847"/>
    </source>
</evidence>